<gene>
    <name evidence="2" type="ORF">DFW101_1749</name>
</gene>
<proteinExistence type="predicted"/>
<reference evidence="3" key="1">
    <citation type="journal article" date="2015" name="Genome Announc.">
        <title>High-Quality Draft Genome Sequence of Desulfovibrio carbinoliphilus FW-101-2B, an Organic Acid-Oxidizing Sulfate-Reducing Bacterium Isolated from Uranium(VI)-Contaminated Groundwater.</title>
        <authorList>
            <person name="Ramsay B.D."/>
            <person name="Hwang C."/>
            <person name="Woo H.L."/>
            <person name="Carroll S.L."/>
            <person name="Lucas S."/>
            <person name="Han J."/>
            <person name="Lapidus A.L."/>
            <person name="Cheng J.F."/>
            <person name="Goodwin L.A."/>
            <person name="Pitluck S."/>
            <person name="Peters L."/>
            <person name="Chertkov O."/>
            <person name="Held B."/>
            <person name="Detter J.C."/>
            <person name="Han C.S."/>
            <person name="Tapia R."/>
            <person name="Land M.L."/>
            <person name="Hauser L.J."/>
            <person name="Kyrpides N.C."/>
            <person name="Ivanova N.N."/>
            <person name="Mikhailova N."/>
            <person name="Pagani I."/>
            <person name="Woyke T."/>
            <person name="Arkin A.P."/>
            <person name="Dehal P."/>
            <person name="Chivian D."/>
            <person name="Criddle C.S."/>
            <person name="Wu W."/>
            <person name="Chakraborty R."/>
            <person name="Hazen T.C."/>
            <person name="Fields M.W."/>
        </authorList>
    </citation>
    <scope>NUCLEOTIDE SEQUENCE [LARGE SCALE GENOMIC DNA]</scope>
    <source>
        <strain evidence="3">FW-101-2B</strain>
    </source>
</reference>
<evidence type="ECO:0000313" key="3">
    <source>
        <dbReference type="Proteomes" id="UP000004662"/>
    </source>
</evidence>
<dbReference type="EMBL" id="CM001368">
    <property type="protein sequence ID" value="EHJ47757.1"/>
    <property type="molecule type" value="Genomic_DNA"/>
</dbReference>
<accession>G7Q935</accession>
<dbReference type="AlphaFoldDB" id="G7Q935"/>
<feature type="region of interest" description="Disordered" evidence="1">
    <location>
        <begin position="1"/>
        <end position="32"/>
    </location>
</feature>
<keyword evidence="3" id="KW-1185">Reference proteome</keyword>
<organism evidence="2 3">
    <name type="scientific">Solidesulfovibrio carbinoliphilus subsp. oakridgensis</name>
    <dbReference type="NCBI Taxonomy" id="694327"/>
    <lineage>
        <taxon>Bacteria</taxon>
        <taxon>Pseudomonadati</taxon>
        <taxon>Thermodesulfobacteriota</taxon>
        <taxon>Desulfovibrionia</taxon>
        <taxon>Desulfovibrionales</taxon>
        <taxon>Desulfovibrionaceae</taxon>
        <taxon>Solidesulfovibrio</taxon>
    </lineage>
</organism>
<sequence>MATLPMPDPDSLPPDASDFRDVPLPEGTPPPF</sequence>
<feature type="compositionally biased region" description="Pro residues" evidence="1">
    <location>
        <begin position="1"/>
        <end position="12"/>
    </location>
</feature>
<evidence type="ECO:0000313" key="2">
    <source>
        <dbReference type="EMBL" id="EHJ47757.1"/>
    </source>
</evidence>
<protein>
    <submittedName>
        <fullName evidence="2">Uncharacterized protein</fullName>
    </submittedName>
</protein>
<dbReference type="Proteomes" id="UP000004662">
    <property type="component" value="Chromosome"/>
</dbReference>
<dbReference type="STRING" id="694327.DFW101_1749"/>
<dbReference type="HOGENOM" id="CLU_3389118_0_0_7"/>
<evidence type="ECO:0000256" key="1">
    <source>
        <dbReference type="SAM" id="MobiDB-lite"/>
    </source>
</evidence>
<name>G7Q935_9BACT</name>